<accession>A0A652YM55</accession>
<comment type="caution">
    <text evidence="1">The sequence shown here is derived from an EMBL/GenBank/DDBJ whole genome shotgun (WGS) entry which is preliminary data.</text>
</comment>
<dbReference type="PANTHER" id="PTHR42305:SF1">
    <property type="entry name" value="MEMBRANE PROTEIN RV1733C-RELATED"/>
    <property type="match status" value="1"/>
</dbReference>
<proteinExistence type="predicted"/>
<sequence>MRSYLIRSSTRPIRWWNQVPWSSNRLMRPSDRLLSSLIIAACAIGALGIPVSAAIGTSVYTSGRARIEQQYNTYRQWNGTVANTSPSVPSTPEIPATPIGSETTVAGAARKVVTWTVNGNSRTEPVIAHFGAHAGDTIKVWTNGNGDQVPPPPETSIAAVDGVAAAIVLYGATVFAMCMMISAARTMIGWHNDRMWDMEWKNKFQQQA</sequence>
<gene>
    <name evidence="1" type="ORF">FNL38_105109</name>
</gene>
<dbReference type="EMBL" id="VNIQ01000005">
    <property type="protein sequence ID" value="TYQ02960.1"/>
    <property type="molecule type" value="Genomic_DNA"/>
</dbReference>
<evidence type="ECO:0008006" key="2">
    <source>
        <dbReference type="Google" id="ProtNLM"/>
    </source>
</evidence>
<dbReference type="PANTHER" id="PTHR42305">
    <property type="entry name" value="MEMBRANE PROTEIN RV1733C-RELATED"/>
    <property type="match status" value="1"/>
</dbReference>
<dbReference type="AlphaFoldDB" id="A0A652YM55"/>
<reference evidence="1" key="1">
    <citation type="submission" date="2019-07" db="EMBL/GenBank/DDBJ databases">
        <title>Genomic Encyclopedia of Type Strains, Phase IV (KMG-IV): sequencing the most valuable type-strain genomes for metagenomic binning, comparative biology and taxonomic classification.</title>
        <authorList>
            <person name="Goeker M."/>
        </authorList>
    </citation>
    <scope>NUCLEOTIDE SEQUENCE</scope>
    <source>
        <strain evidence="1">DSM 44596</strain>
    </source>
</reference>
<protein>
    <recommendedName>
        <fullName evidence="2">Transmembrane protein</fullName>
    </recommendedName>
</protein>
<organism evidence="1">
    <name type="scientific">Nocardia globerula</name>
    <dbReference type="NCBI Taxonomy" id="1818"/>
    <lineage>
        <taxon>Bacteria</taxon>
        <taxon>Bacillati</taxon>
        <taxon>Actinomycetota</taxon>
        <taxon>Actinomycetes</taxon>
        <taxon>Mycobacteriales</taxon>
        <taxon>Nocardiaceae</taxon>
        <taxon>Nocardia</taxon>
    </lineage>
</organism>
<name>A0A652YM55_NOCGL</name>
<dbReference type="InterPro" id="IPR039708">
    <property type="entry name" value="MT1774/Rv1733c-like"/>
</dbReference>
<evidence type="ECO:0000313" key="1">
    <source>
        <dbReference type="EMBL" id="TYQ02960.1"/>
    </source>
</evidence>